<dbReference type="OrthoDB" id="10593384at2759"/>
<feature type="region of interest" description="Disordered" evidence="1">
    <location>
        <begin position="202"/>
        <end position="257"/>
    </location>
</feature>
<keyword evidence="3" id="KW-1185">Reference proteome</keyword>
<feature type="compositionally biased region" description="Acidic residues" evidence="1">
    <location>
        <begin position="218"/>
        <end position="257"/>
    </location>
</feature>
<name>A0A9N8H6W8_9STRA</name>
<evidence type="ECO:0000313" key="2">
    <source>
        <dbReference type="EMBL" id="CAB9503246.1"/>
    </source>
</evidence>
<gene>
    <name evidence="2" type="ORF">SEMRO_160_G072130.1</name>
</gene>
<evidence type="ECO:0000313" key="3">
    <source>
        <dbReference type="Proteomes" id="UP001153069"/>
    </source>
</evidence>
<sequence>MSDPTSDNDRFIANAETWCGRSVCISSSGRGGWVTLTEKSHNAQVTTTCNYGGSRQSFHIESVPDMPGVVTFRVEGTADLYLTNIMYGDQHRQNAAGALASIPGLLAEHIGMVVDFAVGRPTDESNFEGAGFNYSPMVAQRGPSSKLQMFRLEGRGRHLGVKSLFGTYWRCQWWNQTVSQSPHMLGDETWCFYNAEDINNRDEDTHDDDDSSSAGWDSNDEAYEDAYWSEEEESKEEESEEEESEDEESEGGGSMEE</sequence>
<evidence type="ECO:0000256" key="1">
    <source>
        <dbReference type="SAM" id="MobiDB-lite"/>
    </source>
</evidence>
<protein>
    <submittedName>
        <fullName evidence="2">Uncharacterized protein</fullName>
    </submittedName>
</protein>
<organism evidence="2 3">
    <name type="scientific">Seminavis robusta</name>
    <dbReference type="NCBI Taxonomy" id="568900"/>
    <lineage>
        <taxon>Eukaryota</taxon>
        <taxon>Sar</taxon>
        <taxon>Stramenopiles</taxon>
        <taxon>Ochrophyta</taxon>
        <taxon>Bacillariophyta</taxon>
        <taxon>Bacillariophyceae</taxon>
        <taxon>Bacillariophycidae</taxon>
        <taxon>Naviculales</taxon>
        <taxon>Naviculaceae</taxon>
        <taxon>Seminavis</taxon>
    </lineage>
</organism>
<accession>A0A9N8H6W8</accession>
<dbReference type="AlphaFoldDB" id="A0A9N8H6W8"/>
<comment type="caution">
    <text evidence="2">The sequence shown here is derived from an EMBL/GenBank/DDBJ whole genome shotgun (WGS) entry which is preliminary data.</text>
</comment>
<dbReference type="Proteomes" id="UP001153069">
    <property type="component" value="Unassembled WGS sequence"/>
</dbReference>
<reference evidence="2" key="1">
    <citation type="submission" date="2020-06" db="EMBL/GenBank/DDBJ databases">
        <authorList>
            <consortium name="Plant Systems Biology data submission"/>
        </authorList>
    </citation>
    <scope>NUCLEOTIDE SEQUENCE</scope>
    <source>
        <strain evidence="2">D6</strain>
    </source>
</reference>
<dbReference type="EMBL" id="CAICTM010000159">
    <property type="protein sequence ID" value="CAB9503246.1"/>
    <property type="molecule type" value="Genomic_DNA"/>
</dbReference>
<proteinExistence type="predicted"/>